<evidence type="ECO:0000256" key="1">
    <source>
        <dbReference type="ARBA" id="ARBA00000900"/>
    </source>
</evidence>
<dbReference type="GO" id="GO:0016567">
    <property type="term" value="P:protein ubiquitination"/>
    <property type="evidence" value="ECO:0007669"/>
    <property type="project" value="InterPro"/>
</dbReference>
<dbReference type="InterPro" id="IPR023353">
    <property type="entry name" value="LemA-like_dom_sf"/>
</dbReference>
<dbReference type="PANTHER" id="PTHR34478:SF2">
    <property type="entry name" value="MEMBRANE PROTEIN"/>
    <property type="match status" value="1"/>
</dbReference>
<comment type="catalytic activity">
    <reaction evidence="1">
        <text>S-ubiquitinyl-[E2 ubiquitin-conjugating enzyme]-L-cysteine + [acceptor protein]-L-lysine = [E2 ubiquitin-conjugating enzyme]-L-cysteine + N(6)-ubiquitinyl-[acceptor protein]-L-lysine.</text>
        <dbReference type="EC" id="2.3.2.27"/>
    </reaction>
</comment>
<name>A0A518D2V0_9BACT</name>
<dbReference type="RefSeq" id="WP_145189882.1">
    <property type="nucleotide sequence ID" value="NZ_CP036290.1"/>
</dbReference>
<evidence type="ECO:0000256" key="14">
    <source>
        <dbReference type="SAM" id="MobiDB-lite"/>
    </source>
</evidence>
<dbReference type="Pfam" id="PF12483">
    <property type="entry name" value="GIDE"/>
    <property type="match status" value="1"/>
</dbReference>
<evidence type="ECO:0000313" key="18">
    <source>
        <dbReference type="Proteomes" id="UP000319342"/>
    </source>
</evidence>
<keyword evidence="10" id="KW-0833">Ubl conjugation pathway</keyword>
<dbReference type="InterPro" id="IPR022170">
    <property type="entry name" value="MUL1-like"/>
</dbReference>
<sequence>MPDPSHPALWIAPLLGALFAALCLWRSYVLALRERLVANLPTSKTTGVFIGLVELEGRARTDAPLRSFLAEEDCVHYTWDVSEHWSRTVTETYTDSKGRSRTRTRRESGWKSVASGGDTIDFFLEDDEGEVLVRPAGADLETETIFSETCGRWDDLYYAKGPPGAVAHSDHRRRFTEQAIVNGADLYIIGRANERDDVVAPQIAFEKDARMFLISTRGQEAVRTSLGRGYWGWTVFAGFLAAGGVAVGDAIANLAVETRWPNYVLAGALTWFAVAPLVWLLMAYNGLIDLRHRVESAWRQVDIQLERRATLIPNLVRAVQALAGHERDTQEALAQMRTQLGATAPGERGPDHHQLRQRVSILVERYPELTADVNFRQLQDELIATEQRIALARAYYNEIATHHNVRLLTVPERWVAALANLRRRELVHAEAFEREAVEVRLVGAGTPAHGADPSAEHAGEGEGTGDDSSAPSAQQRD</sequence>
<feature type="region of interest" description="Disordered" evidence="14">
    <location>
        <begin position="443"/>
        <end position="477"/>
    </location>
</feature>
<dbReference type="InterPro" id="IPR007156">
    <property type="entry name" value="MamQ_LemA"/>
</dbReference>
<dbReference type="GO" id="GO:0008270">
    <property type="term" value="F:zinc ion binding"/>
    <property type="evidence" value="ECO:0007669"/>
    <property type="project" value="UniProtKB-KW"/>
</dbReference>
<feature type="transmembrane region" description="Helical" evidence="15">
    <location>
        <begin position="263"/>
        <end position="284"/>
    </location>
</feature>
<dbReference type="AlphaFoldDB" id="A0A518D2V0"/>
<evidence type="ECO:0000256" key="13">
    <source>
        <dbReference type="ARBA" id="ARBA00023136"/>
    </source>
</evidence>
<reference evidence="17 18" key="1">
    <citation type="submission" date="2019-02" db="EMBL/GenBank/DDBJ databases">
        <title>Deep-cultivation of Planctomycetes and their phenomic and genomic characterization uncovers novel biology.</title>
        <authorList>
            <person name="Wiegand S."/>
            <person name="Jogler M."/>
            <person name="Boedeker C."/>
            <person name="Pinto D."/>
            <person name="Vollmers J."/>
            <person name="Rivas-Marin E."/>
            <person name="Kohn T."/>
            <person name="Peeters S.H."/>
            <person name="Heuer A."/>
            <person name="Rast P."/>
            <person name="Oberbeckmann S."/>
            <person name="Bunk B."/>
            <person name="Jeske O."/>
            <person name="Meyerdierks A."/>
            <person name="Storesund J.E."/>
            <person name="Kallscheuer N."/>
            <person name="Luecker S."/>
            <person name="Lage O.M."/>
            <person name="Pohl T."/>
            <person name="Merkel B.J."/>
            <person name="Hornburger P."/>
            <person name="Mueller R.-W."/>
            <person name="Bruemmer F."/>
            <person name="Labrenz M."/>
            <person name="Spormann A.M."/>
            <person name="Op den Camp H."/>
            <person name="Overmann J."/>
            <person name="Amann R."/>
            <person name="Jetten M.S.M."/>
            <person name="Mascher T."/>
            <person name="Medema M.H."/>
            <person name="Devos D.P."/>
            <person name="Kaster A.-K."/>
            <person name="Ovreas L."/>
            <person name="Rohde M."/>
            <person name="Galperin M.Y."/>
            <person name="Jogler C."/>
        </authorList>
    </citation>
    <scope>NUCLEOTIDE SEQUENCE [LARGE SCALE GENOMIC DNA]</scope>
    <source>
        <strain evidence="17 18">Pla163</strain>
    </source>
</reference>
<keyword evidence="11" id="KW-0862">Zinc</keyword>
<evidence type="ECO:0000256" key="12">
    <source>
        <dbReference type="ARBA" id="ARBA00022989"/>
    </source>
</evidence>
<evidence type="ECO:0000313" key="17">
    <source>
        <dbReference type="EMBL" id="QDU85813.1"/>
    </source>
</evidence>
<evidence type="ECO:0000256" key="3">
    <source>
        <dbReference type="ARBA" id="ARBA00004167"/>
    </source>
</evidence>
<dbReference type="EMBL" id="CP036290">
    <property type="protein sequence ID" value="QDU85813.1"/>
    <property type="molecule type" value="Genomic_DNA"/>
</dbReference>
<keyword evidence="6" id="KW-0808">Transferase</keyword>
<organism evidence="17 18">
    <name type="scientific">Rohdeia mirabilis</name>
    <dbReference type="NCBI Taxonomy" id="2528008"/>
    <lineage>
        <taxon>Bacteria</taxon>
        <taxon>Pseudomonadati</taxon>
        <taxon>Planctomycetota</taxon>
        <taxon>Planctomycetia</taxon>
        <taxon>Planctomycetia incertae sedis</taxon>
        <taxon>Rohdeia</taxon>
    </lineage>
</organism>
<gene>
    <name evidence="17" type="ORF">Pla163_29540</name>
</gene>
<keyword evidence="8" id="KW-0479">Metal-binding</keyword>
<dbReference type="Proteomes" id="UP000319342">
    <property type="component" value="Chromosome"/>
</dbReference>
<comment type="similarity">
    <text evidence="4">Belongs to the LemA family.</text>
</comment>
<evidence type="ECO:0000256" key="4">
    <source>
        <dbReference type="ARBA" id="ARBA00008854"/>
    </source>
</evidence>
<evidence type="ECO:0000256" key="10">
    <source>
        <dbReference type="ARBA" id="ARBA00022786"/>
    </source>
</evidence>
<evidence type="ECO:0000259" key="16">
    <source>
        <dbReference type="Pfam" id="PF12483"/>
    </source>
</evidence>
<protein>
    <recommendedName>
        <fullName evidence="5">RING-type E3 ubiquitin transferase</fullName>
        <ecNumber evidence="5">2.3.2.27</ecNumber>
    </recommendedName>
</protein>
<dbReference type="EC" id="2.3.2.27" evidence="5"/>
<feature type="transmembrane region" description="Helical" evidence="15">
    <location>
        <begin position="6"/>
        <end position="25"/>
    </location>
</feature>
<proteinExistence type="inferred from homology"/>
<evidence type="ECO:0000256" key="7">
    <source>
        <dbReference type="ARBA" id="ARBA00022692"/>
    </source>
</evidence>
<comment type="subcellular location">
    <subcellularLocation>
        <location evidence="2">Membrane</location>
        <topology evidence="2">Multi-pass membrane protein</topology>
    </subcellularLocation>
    <subcellularLocation>
        <location evidence="3">Membrane</location>
        <topology evidence="3">Single-pass membrane protein</topology>
    </subcellularLocation>
</comment>
<evidence type="ECO:0000256" key="5">
    <source>
        <dbReference type="ARBA" id="ARBA00012483"/>
    </source>
</evidence>
<evidence type="ECO:0000256" key="15">
    <source>
        <dbReference type="SAM" id="Phobius"/>
    </source>
</evidence>
<dbReference type="Gene3D" id="1.20.1440.20">
    <property type="entry name" value="LemA-like domain"/>
    <property type="match status" value="1"/>
</dbReference>
<feature type="domain" description="E3 Ubiquitin ligase MUL1-like" evidence="16">
    <location>
        <begin position="91"/>
        <end position="246"/>
    </location>
</feature>
<dbReference type="Pfam" id="PF04011">
    <property type="entry name" value="LemA"/>
    <property type="match status" value="1"/>
</dbReference>
<accession>A0A518D2V0</accession>
<evidence type="ECO:0000256" key="11">
    <source>
        <dbReference type="ARBA" id="ARBA00022833"/>
    </source>
</evidence>
<keyword evidence="13 15" id="KW-0472">Membrane</keyword>
<dbReference type="PANTHER" id="PTHR34478">
    <property type="entry name" value="PROTEIN LEMA"/>
    <property type="match status" value="1"/>
</dbReference>
<dbReference type="OrthoDB" id="9804152at2"/>
<feature type="compositionally biased region" description="Polar residues" evidence="14">
    <location>
        <begin position="466"/>
        <end position="477"/>
    </location>
</feature>
<keyword evidence="9" id="KW-0863">Zinc-finger</keyword>
<keyword evidence="12 15" id="KW-1133">Transmembrane helix</keyword>
<keyword evidence="7 15" id="KW-0812">Transmembrane</keyword>
<evidence type="ECO:0000256" key="8">
    <source>
        <dbReference type="ARBA" id="ARBA00022723"/>
    </source>
</evidence>
<dbReference type="GO" id="GO:0061630">
    <property type="term" value="F:ubiquitin protein ligase activity"/>
    <property type="evidence" value="ECO:0007669"/>
    <property type="project" value="UniProtKB-EC"/>
</dbReference>
<evidence type="ECO:0000256" key="6">
    <source>
        <dbReference type="ARBA" id="ARBA00022679"/>
    </source>
</evidence>
<dbReference type="SUPFAM" id="SSF140478">
    <property type="entry name" value="LemA-like"/>
    <property type="match status" value="1"/>
</dbReference>
<dbReference type="GO" id="GO:0016020">
    <property type="term" value="C:membrane"/>
    <property type="evidence" value="ECO:0007669"/>
    <property type="project" value="UniProtKB-SubCell"/>
</dbReference>
<evidence type="ECO:0000256" key="9">
    <source>
        <dbReference type="ARBA" id="ARBA00022771"/>
    </source>
</evidence>
<feature type="transmembrane region" description="Helical" evidence="15">
    <location>
        <begin position="230"/>
        <end position="251"/>
    </location>
</feature>
<keyword evidence="18" id="KW-1185">Reference proteome</keyword>
<evidence type="ECO:0000256" key="2">
    <source>
        <dbReference type="ARBA" id="ARBA00004141"/>
    </source>
</evidence>